<dbReference type="AlphaFoldDB" id="K2K8L1"/>
<dbReference type="InterPro" id="IPR046739">
    <property type="entry name" value="DUF6789"/>
</dbReference>
<keyword evidence="3" id="KW-1185">Reference proteome</keyword>
<evidence type="ECO:0000256" key="1">
    <source>
        <dbReference type="SAM" id="Phobius"/>
    </source>
</evidence>
<evidence type="ECO:0000313" key="3">
    <source>
        <dbReference type="Proteomes" id="UP000014115"/>
    </source>
</evidence>
<sequence length="147" mass="16040">MNKRIACLLAAAIASVLLSALLWLKAYWQILPQLNIISVIAAHLEIADGAAWWLHGVVATLLYSVLFYWLNAHSADNNYVLRGIVVGLLGWLVIMLFIMPALGFGLFIADISQGPLPAVATLIVHLCYGACLGTCYGYFIGWRPAPE</sequence>
<dbReference type="Pfam" id="PF20587">
    <property type="entry name" value="DUF6789"/>
    <property type="match status" value="1"/>
</dbReference>
<gene>
    <name evidence="2" type="ORF">A10D4_08734</name>
</gene>
<feature type="transmembrane region" description="Helical" evidence="1">
    <location>
        <begin position="115"/>
        <end position="139"/>
    </location>
</feature>
<comment type="caution">
    <text evidence="2">The sequence shown here is derived from an EMBL/GenBank/DDBJ whole genome shotgun (WGS) entry which is preliminary data.</text>
</comment>
<protein>
    <submittedName>
        <fullName evidence="2">Uncharacterized protein</fullName>
    </submittedName>
</protein>
<dbReference type="OrthoDB" id="9814048at2"/>
<keyword evidence="1" id="KW-0812">Transmembrane</keyword>
<dbReference type="STRING" id="740709.A10D4_08734"/>
<proteinExistence type="predicted"/>
<feature type="transmembrane region" description="Helical" evidence="1">
    <location>
        <begin position="83"/>
        <end position="109"/>
    </location>
</feature>
<name>K2K8L1_9GAMM</name>
<evidence type="ECO:0000313" key="2">
    <source>
        <dbReference type="EMBL" id="EKE82912.1"/>
    </source>
</evidence>
<dbReference type="Proteomes" id="UP000014115">
    <property type="component" value="Unassembled WGS sequence"/>
</dbReference>
<dbReference type="RefSeq" id="WP_008489002.1">
    <property type="nucleotide sequence ID" value="NZ_AMRG01000010.1"/>
</dbReference>
<keyword evidence="1" id="KW-0472">Membrane</keyword>
<accession>K2K8L1</accession>
<keyword evidence="1" id="KW-1133">Transmembrane helix</keyword>
<dbReference type="eggNOG" id="ENOG5032RN8">
    <property type="taxonomic scope" value="Bacteria"/>
</dbReference>
<dbReference type="EMBL" id="AMRG01000010">
    <property type="protein sequence ID" value="EKE82912.1"/>
    <property type="molecule type" value="Genomic_DNA"/>
</dbReference>
<feature type="transmembrane region" description="Helical" evidence="1">
    <location>
        <begin position="50"/>
        <end position="71"/>
    </location>
</feature>
<reference evidence="2 3" key="1">
    <citation type="journal article" date="2012" name="J. Bacteriol.">
        <title>Genome Sequence of Idiomarina xiamenensis Type Strain 10-D-4.</title>
        <authorList>
            <person name="Lai Q."/>
            <person name="Wang L."/>
            <person name="Wang W."/>
            <person name="Shao Z."/>
        </authorList>
    </citation>
    <scope>NUCLEOTIDE SEQUENCE [LARGE SCALE GENOMIC DNA]</scope>
    <source>
        <strain evidence="2 3">10-D-4</strain>
    </source>
</reference>
<dbReference type="PATRIC" id="fig|740709.3.peg.1768"/>
<organism evidence="2 3">
    <name type="scientific">Idiomarina xiamenensis 10-D-4</name>
    <dbReference type="NCBI Taxonomy" id="740709"/>
    <lineage>
        <taxon>Bacteria</taxon>
        <taxon>Pseudomonadati</taxon>
        <taxon>Pseudomonadota</taxon>
        <taxon>Gammaproteobacteria</taxon>
        <taxon>Alteromonadales</taxon>
        <taxon>Idiomarinaceae</taxon>
        <taxon>Idiomarina</taxon>
    </lineage>
</organism>